<dbReference type="Proteomes" id="UP000004810">
    <property type="component" value="Unassembled WGS sequence"/>
</dbReference>
<feature type="compositionally biased region" description="Basic residues" evidence="1">
    <location>
        <begin position="11"/>
        <end position="21"/>
    </location>
</feature>
<comment type="caution">
    <text evidence="2">The sequence shown here is derived from an EMBL/GenBank/DDBJ whole genome shotgun (WGS) entry which is preliminary data.</text>
</comment>
<feature type="region of interest" description="Disordered" evidence="1">
    <location>
        <begin position="1"/>
        <end position="25"/>
    </location>
</feature>
<protein>
    <submittedName>
        <fullName evidence="2">Uncharacterized protein</fullName>
    </submittedName>
</protein>
<feature type="compositionally biased region" description="Basic and acidic residues" evidence="1">
    <location>
        <begin position="1"/>
        <end position="10"/>
    </location>
</feature>
<accession>J9B9R5</accession>
<dbReference type="EMBL" id="ADBV01001966">
    <property type="protein sequence ID" value="EJW83835.1"/>
    <property type="molecule type" value="Genomic_DNA"/>
</dbReference>
<organism evidence="2 3">
    <name type="scientific">Wuchereria bancrofti</name>
    <dbReference type="NCBI Taxonomy" id="6293"/>
    <lineage>
        <taxon>Eukaryota</taxon>
        <taxon>Metazoa</taxon>
        <taxon>Ecdysozoa</taxon>
        <taxon>Nematoda</taxon>
        <taxon>Chromadorea</taxon>
        <taxon>Rhabditida</taxon>
        <taxon>Spirurina</taxon>
        <taxon>Spiruromorpha</taxon>
        <taxon>Filarioidea</taxon>
        <taxon>Onchocercidae</taxon>
        <taxon>Wuchereria</taxon>
    </lineage>
</organism>
<gene>
    <name evidence="2" type="ORF">WUBG_05254</name>
</gene>
<sequence>MIDTPKENYSSKKRGRTRQPRLSKELDKVNVIPRNAVNQSPLHSVTTNNKTTTTTTSVILSQYDLI</sequence>
<evidence type="ECO:0000313" key="2">
    <source>
        <dbReference type="EMBL" id="EJW83835.1"/>
    </source>
</evidence>
<dbReference type="AlphaFoldDB" id="J9B9R5"/>
<proteinExistence type="predicted"/>
<reference evidence="3" key="1">
    <citation type="submission" date="2012-08" db="EMBL/GenBank/DDBJ databases">
        <title>The Genome Sequence of Wuchereria bancrofti.</title>
        <authorList>
            <person name="Nutman T.B."/>
            <person name="Fink D.L."/>
            <person name="Russ C."/>
            <person name="Young S."/>
            <person name="Zeng Q."/>
            <person name="Koehrsen M."/>
            <person name="Alvarado L."/>
            <person name="Berlin A."/>
            <person name="Chapman S.B."/>
            <person name="Chen Z."/>
            <person name="Freedman E."/>
            <person name="Gellesch M."/>
            <person name="Goldberg J."/>
            <person name="Griggs A."/>
            <person name="Gujja S."/>
            <person name="Heilman E.R."/>
            <person name="Heiman D."/>
            <person name="Hepburn T."/>
            <person name="Howarth C."/>
            <person name="Jen D."/>
            <person name="Larson L."/>
            <person name="Lewis B."/>
            <person name="Mehta T."/>
            <person name="Park D."/>
            <person name="Pearson M."/>
            <person name="Roberts A."/>
            <person name="Saif S."/>
            <person name="Shea T."/>
            <person name="Shenoy N."/>
            <person name="Sisk P."/>
            <person name="Stolte C."/>
            <person name="Sykes S."/>
            <person name="Walk T."/>
            <person name="White J."/>
            <person name="Yandava C."/>
            <person name="Haas B."/>
            <person name="Henn M.R."/>
            <person name="Nusbaum C."/>
            <person name="Birren B."/>
        </authorList>
    </citation>
    <scope>NUCLEOTIDE SEQUENCE [LARGE SCALE GENOMIC DNA]</scope>
    <source>
        <strain evidence="3">NA</strain>
    </source>
</reference>
<name>J9B9R5_WUCBA</name>
<evidence type="ECO:0000256" key="1">
    <source>
        <dbReference type="SAM" id="MobiDB-lite"/>
    </source>
</evidence>
<evidence type="ECO:0000313" key="3">
    <source>
        <dbReference type="Proteomes" id="UP000004810"/>
    </source>
</evidence>